<evidence type="ECO:0000313" key="14">
    <source>
        <dbReference type="Ensembl" id="ENSGALP00010025335.1"/>
    </source>
</evidence>
<dbReference type="InterPro" id="IPR036436">
    <property type="entry name" value="Disintegrin_dom_sf"/>
</dbReference>
<feature type="transmembrane region" description="Helical" evidence="9">
    <location>
        <begin position="712"/>
        <end position="732"/>
    </location>
</feature>
<evidence type="ECO:0000256" key="10">
    <source>
        <dbReference type="SAM" id="SignalP"/>
    </source>
</evidence>
<proteinExistence type="predicted"/>
<evidence type="ECO:0000259" key="12">
    <source>
        <dbReference type="PROSITE" id="PS50214"/>
    </source>
</evidence>
<comment type="subcellular location">
    <subcellularLocation>
        <location evidence="1">Membrane</location>
        <topology evidence="1">Single-pass type I membrane protein</topology>
    </subcellularLocation>
</comment>
<dbReference type="Pfam" id="PF01421">
    <property type="entry name" value="Reprolysin"/>
    <property type="match status" value="1"/>
</dbReference>
<evidence type="ECO:0000256" key="6">
    <source>
        <dbReference type="PROSITE-ProRule" id="PRU00076"/>
    </source>
</evidence>
<dbReference type="InterPro" id="IPR024079">
    <property type="entry name" value="MetalloPept_cat_dom_sf"/>
</dbReference>
<feature type="compositionally biased region" description="Low complexity" evidence="8">
    <location>
        <begin position="757"/>
        <end position="776"/>
    </location>
</feature>
<feature type="disulfide bond" evidence="6">
    <location>
        <begin position="637"/>
        <end position="646"/>
    </location>
</feature>
<dbReference type="Pfam" id="PF08516">
    <property type="entry name" value="ADAM_CR"/>
    <property type="match status" value="1"/>
</dbReference>
<dbReference type="InterPro" id="IPR001590">
    <property type="entry name" value="Peptidase_M12B"/>
</dbReference>
<sequence length="795" mass="86436">MGLLLALLLAMLAALHSQVPLHITVPQRVISNTTGETDTLSYVLAVEGRLYTIHLKQQFFLPADFSIYTYNETGSLRSDSPYIKGNCYYRGYIEGVPGSAVTLSTCMGLRGLLQFHNASYGIEPLGSSPSFQHVVYPVGSGAADGALLPHGHPRGRTDALAADSSSDTAQPALKLLSKHRRQVLLHVILERSLYRHLGDDQHIVSRRVVQLISFLDSIFSPLNVTVTLSSMEVWRSRNKFQTAGIGEVVLLRLLDWKRRSTVLQPYEVPYLLMYRDQADFVGATSPGTLCRSDATGAVAVLQRAVTLESFSVLLAQLLGRSLGMGFDDGRGCRCPTHTCVMESAALHIGGAKTFSSCSAADLEQFLWQNPGCPFLRALRVYPDPRAAICGNGVVEHAEQCDCGSDVMCAKDACCTTQCKLKPGSKCSLGLCCERCQFKAPNTPCRPPTDAQCDLPEFCNGSSASCPPDVYVQDGHSCEHGTGYCYQGHCRSAELQCQQLYGKGAKNAPLACYEEINSHQDRFGNCGNQLLDGYQPCSWLNLGCGKLICTYPKRVPFTKLKGTIIYAQVQEHLCVSFDVMHAPSGTDPLLVKDGTKCGPGKVCMNGTCHPHSILNYDCDVQKKCHGHGVCNNKKNCHCHPGWNPPHCRMQGSAVGGSTDSGQWLRDMDSECPQQSPAQPRGSQHCLALTWGCRVVLSPGHAPKGSMKGSVKNVLLLSFCLLIPILICIIILIMKWNRLVRRCVAREMEAADSTDEETSSIGSHESSGSSQSSRAGTGMEPEPKPEPERGSGPSREQ</sequence>
<feature type="disulfide bond" evidence="7">
    <location>
        <begin position="334"/>
        <end position="339"/>
    </location>
</feature>
<dbReference type="PANTHER" id="PTHR11905:SF158">
    <property type="entry name" value="DISINTEGRIN AND METALLOPROTEINASE DOMAIN-CONTAINING PROTEIN 18"/>
    <property type="match status" value="1"/>
</dbReference>
<evidence type="ECO:0000256" key="3">
    <source>
        <dbReference type="ARBA" id="ARBA00022989"/>
    </source>
</evidence>
<dbReference type="InterPro" id="IPR034027">
    <property type="entry name" value="Reprolysin_adamalysin"/>
</dbReference>
<evidence type="ECO:0000256" key="7">
    <source>
        <dbReference type="PROSITE-ProRule" id="PRU00276"/>
    </source>
</evidence>
<keyword evidence="10" id="KW-0732">Signal</keyword>
<dbReference type="SUPFAM" id="SSF55486">
    <property type="entry name" value="Metalloproteases ('zincins'), catalytic domain"/>
    <property type="match status" value="1"/>
</dbReference>
<dbReference type="GO" id="GO:0007339">
    <property type="term" value="P:binding of sperm to zona pellucida"/>
    <property type="evidence" value="ECO:0000318"/>
    <property type="project" value="GO_Central"/>
</dbReference>
<feature type="chain" id="PRO_5036459329" evidence="10">
    <location>
        <begin position="18"/>
        <end position="795"/>
    </location>
</feature>
<name>A0A8V0Z347_CHICK</name>
<dbReference type="InterPro" id="IPR001762">
    <property type="entry name" value="Disintegrin_dom"/>
</dbReference>
<feature type="region of interest" description="Disordered" evidence="8">
    <location>
        <begin position="748"/>
        <end position="795"/>
    </location>
</feature>
<dbReference type="InterPro" id="IPR000742">
    <property type="entry name" value="EGF"/>
</dbReference>
<gene>
    <name evidence="14" type="primary">ADAM32L1</name>
</gene>
<dbReference type="PANTHER" id="PTHR11905">
    <property type="entry name" value="ADAM A DISINTEGRIN AND METALLOPROTEASE DOMAIN"/>
    <property type="match status" value="1"/>
</dbReference>
<feature type="domain" description="Disintegrin" evidence="12">
    <location>
        <begin position="386"/>
        <end position="473"/>
    </location>
</feature>
<dbReference type="GO" id="GO:0004222">
    <property type="term" value="F:metalloendopeptidase activity"/>
    <property type="evidence" value="ECO:0000318"/>
    <property type="project" value="GO_Central"/>
</dbReference>
<dbReference type="PROSITE" id="PS01186">
    <property type="entry name" value="EGF_2"/>
    <property type="match status" value="1"/>
</dbReference>
<dbReference type="GO" id="GO:0008584">
    <property type="term" value="P:male gonad development"/>
    <property type="evidence" value="ECO:0000318"/>
    <property type="project" value="GO_Central"/>
</dbReference>
<feature type="compositionally biased region" description="Basic and acidic residues" evidence="8">
    <location>
        <begin position="779"/>
        <end position="795"/>
    </location>
</feature>
<keyword evidence="15" id="KW-1185">Reference proteome</keyword>
<dbReference type="FunFam" id="4.10.70.10:FF:000001">
    <property type="entry name" value="Disintegrin and metalloproteinase domain-containing protein 22"/>
    <property type="match status" value="1"/>
</dbReference>
<dbReference type="SMART" id="SM00050">
    <property type="entry name" value="DISIN"/>
    <property type="match status" value="1"/>
</dbReference>
<evidence type="ECO:0000259" key="13">
    <source>
        <dbReference type="PROSITE" id="PS50215"/>
    </source>
</evidence>
<organism evidence="14 15">
    <name type="scientific">Gallus gallus</name>
    <name type="common">Chicken</name>
    <dbReference type="NCBI Taxonomy" id="9031"/>
    <lineage>
        <taxon>Eukaryota</taxon>
        <taxon>Metazoa</taxon>
        <taxon>Chordata</taxon>
        <taxon>Craniata</taxon>
        <taxon>Vertebrata</taxon>
        <taxon>Euteleostomi</taxon>
        <taxon>Archelosauria</taxon>
        <taxon>Archosauria</taxon>
        <taxon>Dinosauria</taxon>
        <taxon>Saurischia</taxon>
        <taxon>Theropoda</taxon>
        <taxon>Coelurosauria</taxon>
        <taxon>Aves</taxon>
        <taxon>Neognathae</taxon>
        <taxon>Galloanserae</taxon>
        <taxon>Galliformes</taxon>
        <taxon>Phasianidae</taxon>
        <taxon>Phasianinae</taxon>
        <taxon>Gallus</taxon>
    </lineage>
</organism>
<dbReference type="Gene3D" id="3.40.390.10">
    <property type="entry name" value="Collagenase (Catalytic Domain)"/>
    <property type="match status" value="1"/>
</dbReference>
<dbReference type="GeneTree" id="ENSGT00940000161015"/>
<dbReference type="PROSITE" id="PS50026">
    <property type="entry name" value="EGF_3"/>
    <property type="match status" value="1"/>
</dbReference>
<dbReference type="GO" id="GO:0006508">
    <property type="term" value="P:proteolysis"/>
    <property type="evidence" value="ECO:0000318"/>
    <property type="project" value="GO_Central"/>
</dbReference>
<reference evidence="14" key="1">
    <citation type="submission" date="2020-11" db="EMBL/GenBank/DDBJ databases">
        <title>Gallus gallus (Chicken) genome, bGalGal1, GRCg7b, maternal haplotype autosomes + Z &amp; W.</title>
        <authorList>
            <person name="Warren W."/>
            <person name="Formenti G."/>
            <person name="Fedrigo O."/>
            <person name="Haase B."/>
            <person name="Mountcastle J."/>
            <person name="Balacco J."/>
            <person name="Tracey A."/>
            <person name="Schneider V."/>
            <person name="Okimoto R."/>
            <person name="Cheng H."/>
            <person name="Hawken R."/>
            <person name="Howe K."/>
            <person name="Jarvis E.D."/>
        </authorList>
    </citation>
    <scope>NUCLEOTIDE SEQUENCE [LARGE SCALE GENOMIC DNA]</scope>
    <source>
        <strain evidence="14">Broiler</strain>
    </source>
</reference>
<dbReference type="OrthoDB" id="5951731at2759"/>
<evidence type="ECO:0000256" key="1">
    <source>
        <dbReference type="ARBA" id="ARBA00004479"/>
    </source>
</evidence>
<evidence type="ECO:0000256" key="2">
    <source>
        <dbReference type="ARBA" id="ARBA00022692"/>
    </source>
</evidence>
<evidence type="ECO:0000259" key="11">
    <source>
        <dbReference type="PROSITE" id="PS50026"/>
    </source>
</evidence>
<evidence type="ECO:0000256" key="5">
    <source>
        <dbReference type="ARBA" id="ARBA00023157"/>
    </source>
</evidence>
<keyword evidence="5 6" id="KW-1015">Disulfide bond</keyword>
<keyword evidence="3 9" id="KW-1133">Transmembrane helix</keyword>
<evidence type="ECO:0000313" key="15">
    <source>
        <dbReference type="Proteomes" id="UP000000539"/>
    </source>
</evidence>
<evidence type="ECO:0000256" key="4">
    <source>
        <dbReference type="ARBA" id="ARBA00023136"/>
    </source>
</evidence>
<evidence type="ECO:0000256" key="8">
    <source>
        <dbReference type="SAM" id="MobiDB-lite"/>
    </source>
</evidence>
<dbReference type="SMART" id="SM00608">
    <property type="entry name" value="ACR"/>
    <property type="match status" value="1"/>
</dbReference>
<dbReference type="PROSITE" id="PS00427">
    <property type="entry name" value="DISINTEGRIN_1"/>
    <property type="match status" value="1"/>
</dbReference>
<dbReference type="SUPFAM" id="SSF57552">
    <property type="entry name" value="Blood coagulation inhibitor (disintegrin)"/>
    <property type="match status" value="1"/>
</dbReference>
<accession>A0A8V0Z347</accession>
<reference evidence="14" key="2">
    <citation type="submission" date="2025-08" db="UniProtKB">
        <authorList>
            <consortium name="Ensembl"/>
        </authorList>
    </citation>
    <scope>IDENTIFICATION</scope>
    <source>
        <strain evidence="14">broiler</strain>
    </source>
</reference>
<feature type="domain" description="EGF-like" evidence="11">
    <location>
        <begin position="613"/>
        <end position="647"/>
    </location>
</feature>
<comment type="caution">
    <text evidence="6">Lacks conserved residue(s) required for the propagation of feature annotation.</text>
</comment>
<protein>
    <submittedName>
        <fullName evidence="14">Uncharacterized protein</fullName>
    </submittedName>
</protein>
<keyword evidence="4 9" id="KW-0472">Membrane</keyword>
<dbReference type="Proteomes" id="UP000000539">
    <property type="component" value="Chromosome 22"/>
</dbReference>
<dbReference type="Pfam" id="PF01562">
    <property type="entry name" value="Pep_M12B_propep"/>
    <property type="match status" value="1"/>
</dbReference>
<dbReference type="Gene3D" id="4.10.70.10">
    <property type="entry name" value="Disintegrin domain"/>
    <property type="match status" value="1"/>
</dbReference>
<reference evidence="14" key="3">
    <citation type="submission" date="2025-09" db="UniProtKB">
        <authorList>
            <consortium name="Ensembl"/>
        </authorList>
    </citation>
    <scope>IDENTIFICATION</scope>
    <source>
        <strain evidence="14">broiler</strain>
    </source>
</reference>
<dbReference type="InterPro" id="IPR002870">
    <property type="entry name" value="Peptidase_M12B_N"/>
</dbReference>
<keyword evidence="6" id="KW-0245">EGF-like domain</keyword>
<dbReference type="GO" id="GO:0007155">
    <property type="term" value="P:cell adhesion"/>
    <property type="evidence" value="ECO:0000318"/>
    <property type="project" value="GO_Central"/>
</dbReference>
<dbReference type="PROSITE" id="PS50215">
    <property type="entry name" value="ADAM_MEPRO"/>
    <property type="match status" value="1"/>
</dbReference>
<dbReference type="Pfam" id="PF00200">
    <property type="entry name" value="Disintegrin"/>
    <property type="match status" value="1"/>
</dbReference>
<evidence type="ECO:0000256" key="9">
    <source>
        <dbReference type="SAM" id="Phobius"/>
    </source>
</evidence>
<feature type="domain" description="Peptidase M12B" evidence="13">
    <location>
        <begin position="181"/>
        <end position="366"/>
    </location>
</feature>
<dbReference type="CDD" id="cd04269">
    <property type="entry name" value="ZnMc_adamalysin_II_like"/>
    <property type="match status" value="1"/>
</dbReference>
<dbReference type="InterPro" id="IPR006586">
    <property type="entry name" value="ADAM_Cys-rich"/>
</dbReference>
<dbReference type="InterPro" id="IPR018358">
    <property type="entry name" value="Disintegrin_CS"/>
</dbReference>
<dbReference type="Ensembl" id="ENSGALT00010042845.1">
    <property type="protein sequence ID" value="ENSGALP00010025335.1"/>
    <property type="gene ID" value="ENSGALG00010017720.1"/>
</dbReference>
<keyword evidence="2 9" id="KW-0812">Transmembrane</keyword>
<dbReference type="AlphaFoldDB" id="A0A8V0Z347"/>
<dbReference type="GO" id="GO:0005886">
    <property type="term" value="C:plasma membrane"/>
    <property type="evidence" value="ECO:0000318"/>
    <property type="project" value="GO_Central"/>
</dbReference>
<feature type="signal peptide" evidence="10">
    <location>
        <begin position="1"/>
        <end position="17"/>
    </location>
</feature>
<dbReference type="PROSITE" id="PS50214">
    <property type="entry name" value="DISINTEGRIN_2"/>
    <property type="match status" value="1"/>
</dbReference>